<dbReference type="STRING" id="45065.Lgee_0602"/>
<gene>
    <name evidence="1" type="ORF">Lgee_0602</name>
</gene>
<dbReference type="EMBL" id="LNYC01000014">
    <property type="protein sequence ID" value="KTD03052.1"/>
    <property type="molecule type" value="Genomic_DNA"/>
</dbReference>
<proteinExistence type="predicted"/>
<dbReference type="Proteomes" id="UP000054785">
    <property type="component" value="Unassembled WGS sequence"/>
</dbReference>
<dbReference type="InterPro" id="IPR010331">
    <property type="entry name" value="ExoD"/>
</dbReference>
<accession>A0A0W0U5W6</accession>
<protein>
    <submittedName>
        <fullName evidence="1">Proton transporter</fullName>
    </submittedName>
</protein>
<dbReference type="PANTHER" id="PTHR41795">
    <property type="entry name" value="EXOPOLYSACCHARIDE SYNTHESIS PROTEIN"/>
    <property type="match status" value="1"/>
</dbReference>
<dbReference type="AlphaFoldDB" id="A0A0W0U5W6"/>
<dbReference type="Pfam" id="PF06055">
    <property type="entry name" value="ExoD"/>
    <property type="match status" value="1"/>
</dbReference>
<name>A0A0W0U5W6_9GAMM</name>
<dbReference type="RefSeq" id="WP_051550808.1">
    <property type="nucleotide sequence ID" value="NZ_CAAAHN010000002.1"/>
</dbReference>
<dbReference type="OrthoDB" id="5638157at2"/>
<reference evidence="1 2" key="1">
    <citation type="submission" date="2015-11" db="EMBL/GenBank/DDBJ databases">
        <title>Genomic analysis of 38 Legionella species identifies large and diverse effector repertoires.</title>
        <authorList>
            <person name="Burstein D."/>
            <person name="Amaro F."/>
            <person name="Zusman T."/>
            <person name="Lifshitz Z."/>
            <person name="Cohen O."/>
            <person name="Gilbert J.A."/>
            <person name="Pupko T."/>
            <person name="Shuman H.A."/>
            <person name="Segal G."/>
        </authorList>
    </citation>
    <scope>NUCLEOTIDE SEQUENCE [LARGE SCALE GENOMIC DNA]</scope>
    <source>
        <strain evidence="1 2">ATCC 49504</strain>
    </source>
</reference>
<comment type="caution">
    <text evidence="1">The sequence shown here is derived from an EMBL/GenBank/DDBJ whole genome shotgun (WGS) entry which is preliminary data.</text>
</comment>
<sequence length="203" mass="22441">MSHGNASRTRMPMSRLLRQFLKRQPKDETLQFGALIQALGEQAYGMLLVVFALPPLLPISAIPGVSFVFGLPVVVIALHLVIGRKSLWLPQKLAHQGIAVDKLLKMVNYATPLLRRIERLLKPRWSLLTRWWVERLLGILLLVLSLLLLLPIPFSNMILAGTIVLMGLGFSERDGLVLALASLTGLGYIGFLSTVASGVWALF</sequence>
<dbReference type="PATRIC" id="fig|45065.4.peg.641"/>
<evidence type="ECO:0000313" key="1">
    <source>
        <dbReference type="EMBL" id="KTD03052.1"/>
    </source>
</evidence>
<keyword evidence="2" id="KW-1185">Reference proteome</keyword>
<organism evidence="1 2">
    <name type="scientific">Legionella geestiana</name>
    <dbReference type="NCBI Taxonomy" id="45065"/>
    <lineage>
        <taxon>Bacteria</taxon>
        <taxon>Pseudomonadati</taxon>
        <taxon>Pseudomonadota</taxon>
        <taxon>Gammaproteobacteria</taxon>
        <taxon>Legionellales</taxon>
        <taxon>Legionellaceae</taxon>
        <taxon>Legionella</taxon>
    </lineage>
</organism>
<dbReference type="PIRSF" id="PIRSF033239">
    <property type="entry name" value="ExoD"/>
    <property type="match status" value="1"/>
</dbReference>
<dbReference type="PANTHER" id="PTHR41795:SF1">
    <property type="entry name" value="EXOPOLYSACCHARIDE SYNTHESIS PROTEIN"/>
    <property type="match status" value="1"/>
</dbReference>
<evidence type="ECO:0000313" key="2">
    <source>
        <dbReference type="Proteomes" id="UP000054785"/>
    </source>
</evidence>